<feature type="region of interest" description="Disordered" evidence="1">
    <location>
        <begin position="407"/>
        <end position="426"/>
    </location>
</feature>
<keyword evidence="3" id="KW-1185">Reference proteome</keyword>
<feature type="region of interest" description="Disordered" evidence="1">
    <location>
        <begin position="281"/>
        <end position="331"/>
    </location>
</feature>
<feature type="region of interest" description="Disordered" evidence="1">
    <location>
        <begin position="141"/>
        <end position="243"/>
    </location>
</feature>
<evidence type="ECO:0000313" key="2">
    <source>
        <dbReference type="EMBL" id="KAK4504807.1"/>
    </source>
</evidence>
<organism evidence="2 3">
    <name type="scientific">Zasmidium cellare</name>
    <name type="common">Wine cellar mold</name>
    <name type="synonym">Racodium cellare</name>
    <dbReference type="NCBI Taxonomy" id="395010"/>
    <lineage>
        <taxon>Eukaryota</taxon>
        <taxon>Fungi</taxon>
        <taxon>Dikarya</taxon>
        <taxon>Ascomycota</taxon>
        <taxon>Pezizomycotina</taxon>
        <taxon>Dothideomycetes</taxon>
        <taxon>Dothideomycetidae</taxon>
        <taxon>Mycosphaerellales</taxon>
        <taxon>Mycosphaerellaceae</taxon>
        <taxon>Zasmidium</taxon>
    </lineage>
</organism>
<proteinExistence type="predicted"/>
<comment type="caution">
    <text evidence="2">The sequence shown here is derived from an EMBL/GenBank/DDBJ whole genome shotgun (WGS) entry which is preliminary data.</text>
</comment>
<gene>
    <name evidence="2" type="ORF">PRZ48_002769</name>
</gene>
<accession>A0ABR0ETD7</accession>
<feature type="compositionally biased region" description="Low complexity" evidence="1">
    <location>
        <begin position="223"/>
        <end position="235"/>
    </location>
</feature>
<protein>
    <submittedName>
        <fullName evidence="2">Uncharacterized protein</fullName>
    </submittedName>
</protein>
<evidence type="ECO:0000256" key="1">
    <source>
        <dbReference type="SAM" id="MobiDB-lite"/>
    </source>
</evidence>
<dbReference type="EMBL" id="JAXOVC010000002">
    <property type="protein sequence ID" value="KAK4504807.1"/>
    <property type="molecule type" value="Genomic_DNA"/>
</dbReference>
<feature type="compositionally biased region" description="Low complexity" evidence="1">
    <location>
        <begin position="490"/>
        <end position="501"/>
    </location>
</feature>
<evidence type="ECO:0000313" key="3">
    <source>
        <dbReference type="Proteomes" id="UP001305779"/>
    </source>
</evidence>
<feature type="region of interest" description="Disordered" evidence="1">
    <location>
        <begin position="484"/>
        <end position="523"/>
    </location>
</feature>
<sequence length="536" mass="58999">MDPTTLVTFLFRAPPEVRTVELIGSWDNFNQPYRMHHDRRRGHGFWSGCFKFDNIIFDGEHMQWTKPRTGGLKQGGTYWYYYRLNYDVDAFDDRQPHTTSCPLLPGQNVNVIDVPIEIQEIPTRCHSAYGDIVGTLVDHEGQQTLDPGSKLAPVVPPPISKVHSRCRTEEPLRDQQPLIVVEDAVSPLPSPKSPRARPVSKQSKTSRKSRDVSRASSVYSQRSALSAPVSALSPSENDVDDDDLAKDMFQYPSVLGAAPLGSFEVLGAALFRSSDKLPIPFPEPPPIPQEPTRHHMRKPSDISLGPDSVQNVQFYGSRPGTNLTQDPEQHRPRMYSLPNLEIHDYHDKPPTSANSSIYSPRDSEDIDENLTPGDYTASFDMTSPTFSAATISTGGENTPFRLSAQNSYAGSTHMSPDAEEGNNPGAIADRLRSIDTRSRDRTASETTFHLSTAYEHPLVATSSRRLSPGFVNYSLPTIASASEQSLAKTASNPSAPRSAARQGQEFGLLPQPAVAFSGGEGEGRSMAEDIFSELGF</sequence>
<dbReference type="PANTHER" id="PTHR40625">
    <property type="entry name" value="GTP-BINDING PROTEIN ESDC-RELATED"/>
    <property type="match status" value="1"/>
</dbReference>
<feature type="compositionally biased region" description="Polar residues" evidence="1">
    <location>
        <begin position="308"/>
        <end position="326"/>
    </location>
</feature>
<reference evidence="2 3" key="1">
    <citation type="journal article" date="2023" name="G3 (Bethesda)">
        <title>A chromosome-level genome assembly of Zasmidium syzygii isolated from banana leaves.</title>
        <authorList>
            <person name="van Westerhoven A.C."/>
            <person name="Mehrabi R."/>
            <person name="Talebi R."/>
            <person name="Steentjes M.B.F."/>
            <person name="Corcolon B."/>
            <person name="Chong P.A."/>
            <person name="Kema G.H.J."/>
            <person name="Seidl M.F."/>
        </authorList>
    </citation>
    <scope>NUCLEOTIDE SEQUENCE [LARGE SCALE GENOMIC DNA]</scope>
    <source>
        <strain evidence="2 3">P124</strain>
    </source>
</reference>
<dbReference type="PANTHER" id="PTHR40625:SF1">
    <property type="entry name" value="AMP-ACTIVATED PROTEIN KINASE GLYCOGEN-BINDING DOMAIN-CONTAINING PROTEIN"/>
    <property type="match status" value="1"/>
</dbReference>
<name>A0ABR0ETD7_ZASCE</name>
<dbReference type="Proteomes" id="UP001305779">
    <property type="component" value="Unassembled WGS sequence"/>
</dbReference>